<dbReference type="PATRIC" id="fig|1158614.3.peg.1130"/>
<dbReference type="InterPro" id="IPR053707">
    <property type="entry name" value="UPF0637_domain_sf"/>
</dbReference>
<comment type="caution">
    <text evidence="2">The sequence shown here is derived from an EMBL/GenBank/DDBJ whole genome shotgun (WGS) entry which is preliminary data.</text>
</comment>
<dbReference type="HOGENOM" id="CLU_096059_0_0_9"/>
<dbReference type="OrthoDB" id="9812818at2"/>
<keyword evidence="5" id="KW-1185">Reference proteome</keyword>
<dbReference type="EMBL" id="ASWH01000001">
    <property type="protein sequence ID" value="EOW83513.1"/>
    <property type="molecule type" value="Genomic_DNA"/>
</dbReference>
<protein>
    <recommendedName>
        <fullName evidence="1">UPF0637 protein I592_02872</fullName>
    </recommendedName>
</protein>
<evidence type="ECO:0000313" key="3">
    <source>
        <dbReference type="EMBL" id="EOW83513.1"/>
    </source>
</evidence>
<evidence type="ECO:0000313" key="2">
    <source>
        <dbReference type="EMBL" id="EOI56913.1"/>
    </source>
</evidence>
<reference evidence="3 5" key="2">
    <citation type="submission" date="2013-03" db="EMBL/GenBank/DDBJ databases">
        <title>The Genome Sequence of Enterococcus gilvus ATCC BAA-350 (PacBio/Illumina hybrid assembly).</title>
        <authorList>
            <consortium name="The Broad Institute Genomics Platform"/>
            <consortium name="The Broad Institute Genome Sequencing Center for Infectious Disease"/>
            <person name="Earl A."/>
            <person name="Russ C."/>
            <person name="Gilmore M."/>
            <person name="Surin D."/>
            <person name="Walker B."/>
            <person name="Young S."/>
            <person name="Zeng Q."/>
            <person name="Gargeya S."/>
            <person name="Fitzgerald M."/>
            <person name="Haas B."/>
            <person name="Abouelleil A."/>
            <person name="Allen A.W."/>
            <person name="Alvarado L."/>
            <person name="Arachchi H.M."/>
            <person name="Berlin A.M."/>
            <person name="Chapman S.B."/>
            <person name="Gainer-Dewar J."/>
            <person name="Goldberg J."/>
            <person name="Griggs A."/>
            <person name="Gujja S."/>
            <person name="Hansen M."/>
            <person name="Howarth C."/>
            <person name="Imamovic A."/>
            <person name="Ireland A."/>
            <person name="Larimer J."/>
            <person name="McCowan C."/>
            <person name="Murphy C."/>
            <person name="Pearson M."/>
            <person name="Poon T.W."/>
            <person name="Priest M."/>
            <person name="Roberts A."/>
            <person name="Saif S."/>
            <person name="Shea T."/>
            <person name="Sisk P."/>
            <person name="Sykes S."/>
            <person name="Wortman J."/>
            <person name="Nusbaum C."/>
            <person name="Birren B."/>
        </authorList>
    </citation>
    <scope>NUCLEOTIDE SEQUENCE [LARGE SCALE GENOMIC DNA]</scope>
    <source>
        <strain evidence="3 5">ATCC BAA-350</strain>
    </source>
</reference>
<gene>
    <name evidence="3" type="ORF">I592_02872</name>
    <name evidence="2" type="ORF">UKC_01098</name>
</gene>
<comment type="similarity">
    <text evidence="1">Belongs to the UPF0637 family.</text>
</comment>
<reference evidence="2 4" key="1">
    <citation type="submission" date="2013-02" db="EMBL/GenBank/DDBJ databases">
        <title>The Genome Sequence of Enterococcus gilvus ATCC BAA-350.</title>
        <authorList>
            <consortium name="The Broad Institute Genome Sequencing Platform"/>
            <consortium name="The Broad Institute Genome Sequencing Center for Infectious Disease"/>
            <person name="Earl A.M."/>
            <person name="Gilmore M.S."/>
            <person name="Lebreton F."/>
            <person name="Walker B."/>
            <person name="Young S.K."/>
            <person name="Zeng Q."/>
            <person name="Gargeya S."/>
            <person name="Fitzgerald M."/>
            <person name="Haas B."/>
            <person name="Abouelleil A."/>
            <person name="Alvarado L."/>
            <person name="Arachchi H.M."/>
            <person name="Berlin A.M."/>
            <person name="Chapman S.B."/>
            <person name="Dewar J."/>
            <person name="Goldberg J."/>
            <person name="Griggs A."/>
            <person name="Gujja S."/>
            <person name="Hansen M."/>
            <person name="Howarth C."/>
            <person name="Imamovic A."/>
            <person name="Larimer J."/>
            <person name="McCowan C."/>
            <person name="Murphy C."/>
            <person name="Neiman D."/>
            <person name="Pearson M."/>
            <person name="Priest M."/>
            <person name="Roberts A."/>
            <person name="Saif S."/>
            <person name="Shea T."/>
            <person name="Sisk P."/>
            <person name="Sykes S."/>
            <person name="Wortman J."/>
            <person name="Nusbaum C."/>
            <person name="Birren B."/>
        </authorList>
    </citation>
    <scope>NUCLEOTIDE SEQUENCE [LARGE SCALE GENOMIC DNA]</scope>
    <source>
        <strain evidence="2 4">ATCC BAA-350</strain>
    </source>
</reference>
<dbReference type="eggNOG" id="COG4493">
    <property type="taxonomic scope" value="Bacteria"/>
</dbReference>
<dbReference type="Pfam" id="PF06335">
    <property type="entry name" value="DUF1054"/>
    <property type="match status" value="1"/>
</dbReference>
<dbReference type="EMBL" id="AJDQ01000006">
    <property type="protein sequence ID" value="EOI56913.1"/>
    <property type="molecule type" value="Genomic_DNA"/>
</dbReference>
<dbReference type="SUPFAM" id="SSF142913">
    <property type="entry name" value="YktB/PF0168-like"/>
    <property type="match status" value="1"/>
</dbReference>
<dbReference type="Proteomes" id="UP000013750">
    <property type="component" value="Unassembled WGS sequence"/>
</dbReference>
<organism evidence="2 4">
    <name type="scientific">Enterococcus gilvus ATCC BAA-350</name>
    <dbReference type="NCBI Taxonomy" id="1158614"/>
    <lineage>
        <taxon>Bacteria</taxon>
        <taxon>Bacillati</taxon>
        <taxon>Bacillota</taxon>
        <taxon>Bacilli</taxon>
        <taxon>Lactobacillales</taxon>
        <taxon>Enterococcaceae</taxon>
        <taxon>Enterococcus</taxon>
    </lineage>
</organism>
<accession>R2XQV3</accession>
<dbReference type="Proteomes" id="UP000014160">
    <property type="component" value="Unassembled WGS sequence"/>
</dbReference>
<dbReference type="HAMAP" id="MF_01851">
    <property type="entry name" value="UPF0637"/>
    <property type="match status" value="1"/>
</dbReference>
<dbReference type="InterPro" id="IPR009403">
    <property type="entry name" value="UPF0637"/>
</dbReference>
<evidence type="ECO:0000256" key="1">
    <source>
        <dbReference type="HAMAP-Rule" id="MF_01851"/>
    </source>
</evidence>
<dbReference type="Gene3D" id="3.30.930.20">
    <property type="entry name" value="Protein of unknown function DUF1054"/>
    <property type="match status" value="1"/>
</dbReference>
<evidence type="ECO:0000313" key="4">
    <source>
        <dbReference type="Proteomes" id="UP000013750"/>
    </source>
</evidence>
<evidence type="ECO:0000313" key="5">
    <source>
        <dbReference type="Proteomes" id="UP000014160"/>
    </source>
</evidence>
<proteinExistence type="inferred from homology"/>
<dbReference type="RefSeq" id="WP_010779546.1">
    <property type="nucleotide sequence ID" value="NZ_ASWH01000001.1"/>
</dbReference>
<sequence>MFTENSFAVFDVDGLEERMAAIRQEIQPVFQQLDEVFQQVLEPLLGEELFIHIAQHRRRTANPPENTWSALSRQKRGYKMEPHFQLGIWPEYVFMWLSCIDQPKNEQAIADTLLEHLDRFAQLSPDFVLSGDHTKEKVEELSPENTERLLKRFRDVKKGEFQVGRIIKREDPLWKNPEAAQKFMVETYEQLVPIYQFASAASCAQVEKEPSLP</sequence>
<dbReference type="PIRSF" id="PIRSF021332">
    <property type="entry name" value="DUF1054"/>
    <property type="match status" value="1"/>
</dbReference>
<name>R2XQV3_9ENTE</name>
<dbReference type="AlphaFoldDB" id="R2XQV3"/>